<dbReference type="PANTHER" id="PTHR45993:SF6">
    <property type="entry name" value="C2H2-TYPE DOMAIN-CONTAINING PROTEIN"/>
    <property type="match status" value="1"/>
</dbReference>
<dbReference type="PROSITE" id="PS00028">
    <property type="entry name" value="ZINC_FINGER_C2H2_1"/>
    <property type="match status" value="1"/>
</dbReference>
<dbReference type="SUPFAM" id="SSF57667">
    <property type="entry name" value="beta-beta-alpha zinc fingers"/>
    <property type="match status" value="1"/>
</dbReference>
<dbReference type="GO" id="GO:0005634">
    <property type="term" value="C:nucleus"/>
    <property type="evidence" value="ECO:0007669"/>
    <property type="project" value="UniProtKB-SubCell"/>
</dbReference>
<evidence type="ECO:0000256" key="5">
    <source>
        <dbReference type="ARBA" id="ARBA00022833"/>
    </source>
</evidence>
<dbReference type="PROSITE" id="PS50157">
    <property type="entry name" value="ZINC_FINGER_C2H2_2"/>
    <property type="match status" value="1"/>
</dbReference>
<dbReference type="GO" id="GO:0006357">
    <property type="term" value="P:regulation of transcription by RNA polymerase II"/>
    <property type="evidence" value="ECO:0007669"/>
    <property type="project" value="TreeGrafter"/>
</dbReference>
<dbReference type="GO" id="GO:0008270">
    <property type="term" value="F:zinc ion binding"/>
    <property type="evidence" value="ECO:0007669"/>
    <property type="project" value="UniProtKB-KW"/>
</dbReference>
<keyword evidence="2" id="KW-0479">Metal-binding</keyword>
<reference evidence="11" key="1">
    <citation type="submission" date="2017-02" db="UniProtKB">
        <authorList>
            <consortium name="WormBaseParasite"/>
        </authorList>
    </citation>
    <scope>IDENTIFICATION</scope>
</reference>
<evidence type="ECO:0000256" key="9">
    <source>
        <dbReference type="PROSITE-ProRule" id="PRU00042"/>
    </source>
</evidence>
<evidence type="ECO:0000256" key="1">
    <source>
        <dbReference type="ARBA" id="ARBA00004123"/>
    </source>
</evidence>
<dbReference type="GO" id="GO:0000978">
    <property type="term" value="F:RNA polymerase II cis-regulatory region sequence-specific DNA binding"/>
    <property type="evidence" value="ECO:0007669"/>
    <property type="project" value="TreeGrafter"/>
</dbReference>
<evidence type="ECO:0000256" key="6">
    <source>
        <dbReference type="ARBA" id="ARBA00023015"/>
    </source>
</evidence>
<evidence type="ECO:0000256" key="8">
    <source>
        <dbReference type="ARBA" id="ARBA00023242"/>
    </source>
</evidence>
<keyword evidence="6" id="KW-0805">Transcription regulation</keyword>
<dbReference type="AlphaFoldDB" id="A0A0R3QIL4"/>
<dbReference type="InterPro" id="IPR051497">
    <property type="entry name" value="Dev/Hematopoietic_TF"/>
</dbReference>
<dbReference type="Pfam" id="PF00096">
    <property type="entry name" value="zf-C2H2"/>
    <property type="match status" value="1"/>
</dbReference>
<evidence type="ECO:0000256" key="2">
    <source>
        <dbReference type="ARBA" id="ARBA00022723"/>
    </source>
</evidence>
<proteinExistence type="predicted"/>
<dbReference type="GO" id="GO:0003700">
    <property type="term" value="F:DNA-binding transcription factor activity"/>
    <property type="evidence" value="ECO:0007669"/>
    <property type="project" value="TreeGrafter"/>
</dbReference>
<sequence>LNSSIIQQKWLSITPFSRKKATIVTCEYCGIVLKHPSKIEAHRRTHTGEKPFQCQICGSRSISLFLNFFK</sequence>
<keyword evidence="4 9" id="KW-0863">Zinc-finger</keyword>
<comment type="subcellular location">
    <subcellularLocation>
        <location evidence="1">Nucleus</location>
    </subcellularLocation>
</comment>
<keyword evidence="3" id="KW-0677">Repeat</keyword>
<keyword evidence="8" id="KW-0539">Nucleus</keyword>
<evidence type="ECO:0000313" key="11">
    <source>
        <dbReference type="WBParaSite" id="BTMF_0000625401-mRNA-1"/>
    </source>
</evidence>
<dbReference type="Gene3D" id="3.30.160.60">
    <property type="entry name" value="Classic Zinc Finger"/>
    <property type="match status" value="2"/>
</dbReference>
<name>A0A0R3QIL4_9BILA</name>
<feature type="domain" description="C2H2-type" evidence="10">
    <location>
        <begin position="24"/>
        <end position="51"/>
    </location>
</feature>
<dbReference type="InterPro" id="IPR013087">
    <property type="entry name" value="Znf_C2H2_type"/>
</dbReference>
<evidence type="ECO:0000256" key="3">
    <source>
        <dbReference type="ARBA" id="ARBA00022737"/>
    </source>
</evidence>
<dbReference type="InterPro" id="IPR036236">
    <property type="entry name" value="Znf_C2H2_sf"/>
</dbReference>
<evidence type="ECO:0000256" key="4">
    <source>
        <dbReference type="ARBA" id="ARBA00022771"/>
    </source>
</evidence>
<evidence type="ECO:0000256" key="7">
    <source>
        <dbReference type="ARBA" id="ARBA00023163"/>
    </source>
</evidence>
<dbReference type="PANTHER" id="PTHR45993">
    <property type="entry name" value="B-CELL LYMPHOMA/LEUKEMIA 11"/>
    <property type="match status" value="1"/>
</dbReference>
<keyword evidence="5" id="KW-0862">Zinc</keyword>
<dbReference type="WBParaSite" id="BTMF_0000625401-mRNA-1">
    <property type="protein sequence ID" value="BTMF_0000625401-mRNA-1"/>
    <property type="gene ID" value="BTMF_0000625401"/>
</dbReference>
<accession>A0A0R3QIL4</accession>
<keyword evidence="7" id="KW-0804">Transcription</keyword>
<dbReference type="STRING" id="42155.A0A0R3QIL4"/>
<evidence type="ECO:0000259" key="10">
    <source>
        <dbReference type="PROSITE" id="PS50157"/>
    </source>
</evidence>
<protein>
    <submittedName>
        <fullName evidence="11">C2H2-type domain-containing protein</fullName>
    </submittedName>
</protein>
<organism evidence="11">
    <name type="scientific">Brugia timori</name>
    <dbReference type="NCBI Taxonomy" id="42155"/>
    <lineage>
        <taxon>Eukaryota</taxon>
        <taxon>Metazoa</taxon>
        <taxon>Ecdysozoa</taxon>
        <taxon>Nematoda</taxon>
        <taxon>Chromadorea</taxon>
        <taxon>Rhabditida</taxon>
        <taxon>Spirurina</taxon>
        <taxon>Spiruromorpha</taxon>
        <taxon>Filarioidea</taxon>
        <taxon>Onchocercidae</taxon>
        <taxon>Brugia</taxon>
    </lineage>
</organism>